<feature type="domain" description="Homeobox" evidence="9">
    <location>
        <begin position="120"/>
        <end position="180"/>
    </location>
</feature>
<dbReference type="PANTHER" id="PTHR24341:SF6">
    <property type="entry name" value="HOMEOBOX PROTEIN INVECTED"/>
    <property type="match status" value="1"/>
</dbReference>
<keyword evidence="5 6" id="KW-0539">Nucleus</keyword>
<comment type="similarity">
    <text evidence="2">Belongs to the engrailed homeobox family.</text>
</comment>
<evidence type="ECO:0000256" key="4">
    <source>
        <dbReference type="ARBA" id="ARBA00023155"/>
    </source>
</evidence>
<reference evidence="11" key="1">
    <citation type="submission" date="2025-08" db="UniProtKB">
        <authorList>
            <consortium name="RefSeq"/>
        </authorList>
    </citation>
    <scope>IDENTIFICATION</scope>
    <source>
        <strain evidence="11">USDA-PBARC FA_bdor</strain>
        <tissue evidence="11">Whole organism</tissue>
    </source>
</reference>
<dbReference type="InterPro" id="IPR009057">
    <property type="entry name" value="Homeodomain-like_sf"/>
</dbReference>
<sequence>MSGSHPRRKSDFSIARILGDDSKSSSGIKEGEEITSDCTDCSSDREDEVDVVTVEDTSTGGSKERLQPDCDEEDLSRVKNSNLNICGDLGARNLQWLQCTRYKPPRLPRRSSGSRNSKRRPATHPRIPFTSFQLGVLEDKYKGGPYLTRKDVLQLSGVLKLPQSRVKIWFQNRRARDRRESKISSSLRIS</sequence>
<organism evidence="10 11">
    <name type="scientific">Fopius arisanus</name>
    <dbReference type="NCBI Taxonomy" id="64838"/>
    <lineage>
        <taxon>Eukaryota</taxon>
        <taxon>Metazoa</taxon>
        <taxon>Ecdysozoa</taxon>
        <taxon>Arthropoda</taxon>
        <taxon>Hexapoda</taxon>
        <taxon>Insecta</taxon>
        <taxon>Pterygota</taxon>
        <taxon>Neoptera</taxon>
        <taxon>Endopterygota</taxon>
        <taxon>Hymenoptera</taxon>
        <taxon>Apocrita</taxon>
        <taxon>Ichneumonoidea</taxon>
        <taxon>Braconidae</taxon>
        <taxon>Opiinae</taxon>
        <taxon>Fopius</taxon>
    </lineage>
</organism>
<dbReference type="PROSITE" id="PS50071">
    <property type="entry name" value="HOMEOBOX_2"/>
    <property type="match status" value="1"/>
</dbReference>
<dbReference type="Gene3D" id="1.10.10.60">
    <property type="entry name" value="Homeodomain-like"/>
    <property type="match status" value="1"/>
</dbReference>
<feature type="region of interest" description="Disordered" evidence="8">
    <location>
        <begin position="1"/>
        <end position="73"/>
    </location>
</feature>
<keyword evidence="10" id="KW-1185">Reference proteome</keyword>
<evidence type="ECO:0000313" key="11">
    <source>
        <dbReference type="RefSeq" id="XP_011302153.1"/>
    </source>
</evidence>
<evidence type="ECO:0000256" key="1">
    <source>
        <dbReference type="ARBA" id="ARBA00004123"/>
    </source>
</evidence>
<evidence type="ECO:0000313" key="10">
    <source>
        <dbReference type="Proteomes" id="UP000694866"/>
    </source>
</evidence>
<evidence type="ECO:0000256" key="2">
    <source>
        <dbReference type="ARBA" id="ARBA00010896"/>
    </source>
</evidence>
<feature type="region of interest" description="Disordered" evidence="8">
    <location>
        <begin position="104"/>
        <end position="126"/>
    </location>
</feature>
<feature type="DNA-binding region" description="Homeobox" evidence="6">
    <location>
        <begin position="122"/>
        <end position="181"/>
    </location>
</feature>
<dbReference type="InterPro" id="IPR001356">
    <property type="entry name" value="HD"/>
</dbReference>
<evidence type="ECO:0000259" key="9">
    <source>
        <dbReference type="PROSITE" id="PS50071"/>
    </source>
</evidence>
<dbReference type="SMART" id="SM00389">
    <property type="entry name" value="HOX"/>
    <property type="match status" value="1"/>
</dbReference>
<evidence type="ECO:0000256" key="5">
    <source>
        <dbReference type="ARBA" id="ARBA00023242"/>
    </source>
</evidence>
<name>A0A9R1TZK5_9HYME</name>
<dbReference type="CDD" id="cd00086">
    <property type="entry name" value="homeodomain"/>
    <property type="match status" value="1"/>
</dbReference>
<dbReference type="Proteomes" id="UP000694866">
    <property type="component" value="Unplaced"/>
</dbReference>
<gene>
    <name evidence="11" type="primary">LOC105265990</name>
</gene>
<proteinExistence type="inferred from homology"/>
<dbReference type="KEGG" id="fas:105265990"/>
<evidence type="ECO:0000256" key="7">
    <source>
        <dbReference type="RuleBase" id="RU000682"/>
    </source>
</evidence>
<protein>
    <submittedName>
        <fullName evidence="11">Homeobox protein engrailed-2a</fullName>
    </submittedName>
</protein>
<dbReference type="AlphaFoldDB" id="A0A9R1TZK5"/>
<dbReference type="SUPFAM" id="SSF46689">
    <property type="entry name" value="Homeodomain-like"/>
    <property type="match status" value="1"/>
</dbReference>
<dbReference type="GO" id="GO:0030182">
    <property type="term" value="P:neuron differentiation"/>
    <property type="evidence" value="ECO:0007669"/>
    <property type="project" value="TreeGrafter"/>
</dbReference>
<dbReference type="PROSITE" id="PS00027">
    <property type="entry name" value="HOMEOBOX_1"/>
    <property type="match status" value="1"/>
</dbReference>
<dbReference type="InterPro" id="IPR050720">
    <property type="entry name" value="Engrailed_Homeobox_TFs"/>
</dbReference>
<dbReference type="PANTHER" id="PTHR24341">
    <property type="entry name" value="HOMEOBOX PROTEIN ENGRAILED"/>
    <property type="match status" value="1"/>
</dbReference>
<comment type="subcellular location">
    <subcellularLocation>
        <location evidence="1 6 7">Nucleus</location>
    </subcellularLocation>
</comment>
<dbReference type="RefSeq" id="XP_011302153.1">
    <property type="nucleotide sequence ID" value="XM_011303851.1"/>
</dbReference>
<evidence type="ECO:0000256" key="6">
    <source>
        <dbReference type="PROSITE-ProRule" id="PRU00108"/>
    </source>
</evidence>
<keyword evidence="4 6" id="KW-0371">Homeobox</keyword>
<dbReference type="Pfam" id="PF00046">
    <property type="entry name" value="Homeodomain"/>
    <property type="match status" value="1"/>
</dbReference>
<dbReference type="GO" id="GO:0005634">
    <property type="term" value="C:nucleus"/>
    <property type="evidence" value="ECO:0007669"/>
    <property type="project" value="UniProtKB-SubCell"/>
</dbReference>
<evidence type="ECO:0000256" key="8">
    <source>
        <dbReference type="SAM" id="MobiDB-lite"/>
    </source>
</evidence>
<evidence type="ECO:0000256" key="3">
    <source>
        <dbReference type="ARBA" id="ARBA00023125"/>
    </source>
</evidence>
<dbReference type="InterPro" id="IPR017970">
    <property type="entry name" value="Homeobox_CS"/>
</dbReference>
<dbReference type="OrthoDB" id="1867783at2759"/>
<keyword evidence="3 6" id="KW-0238">DNA-binding</keyword>
<dbReference type="GO" id="GO:0000978">
    <property type="term" value="F:RNA polymerase II cis-regulatory region sequence-specific DNA binding"/>
    <property type="evidence" value="ECO:0007669"/>
    <property type="project" value="TreeGrafter"/>
</dbReference>
<accession>A0A9R1TZK5</accession>
<dbReference type="GeneID" id="105265990"/>
<dbReference type="GO" id="GO:0000981">
    <property type="term" value="F:DNA-binding transcription factor activity, RNA polymerase II-specific"/>
    <property type="evidence" value="ECO:0007669"/>
    <property type="project" value="InterPro"/>
</dbReference>